<proteinExistence type="predicted"/>
<dbReference type="InterPro" id="IPR037012">
    <property type="entry name" value="NanQ/TabA/YiaL_sf"/>
</dbReference>
<dbReference type="SUPFAM" id="SSF51197">
    <property type="entry name" value="Clavaminate synthase-like"/>
    <property type="match status" value="1"/>
</dbReference>
<dbReference type="Proteomes" id="UP000254461">
    <property type="component" value="Unassembled WGS sequence"/>
</dbReference>
<dbReference type="PANTHER" id="PTHR34986:SF1">
    <property type="entry name" value="PROTEIN YIAL"/>
    <property type="match status" value="1"/>
</dbReference>
<reference evidence="1 2" key="1">
    <citation type="submission" date="2018-06" db="EMBL/GenBank/DDBJ databases">
        <authorList>
            <consortium name="Pathogen Informatics"/>
            <person name="Doyle S."/>
        </authorList>
    </citation>
    <scope>NUCLEOTIDE SEQUENCE [LARGE SCALE GENOMIC DNA]</scope>
    <source>
        <strain evidence="1 2">NCTC12092</strain>
    </source>
</reference>
<name>A0A380JMW0_9STRE</name>
<evidence type="ECO:0000313" key="2">
    <source>
        <dbReference type="Proteomes" id="UP000254461"/>
    </source>
</evidence>
<dbReference type="InterPro" id="IPR004375">
    <property type="entry name" value="NanQ/TabA/YiaL"/>
</dbReference>
<accession>A0A380JMW0</accession>
<sequence>MLYDVLENIRRYKGIHRHLDVAIDFLMTTDLTSLTDGKHTILDDRVILFIQHNYLNKEANTLLEYHRRYADLHLLVEGNERVRYGLGYKQEAVSFDEASDIGFVTCERTYDLDLGNDCFCYFFPNEAHQPNGFNDGGDTVTKCLIKVLMED</sequence>
<gene>
    <name evidence="1" type="ORF">NCTC12092_00260</name>
</gene>
<dbReference type="Gene3D" id="2.60.120.370">
    <property type="entry name" value="YhcH/YjgK/YiaL"/>
    <property type="match status" value="1"/>
</dbReference>
<dbReference type="NCBIfam" id="TIGR00022">
    <property type="entry name" value="YhcH/YjgK/YiaL family protein"/>
    <property type="match status" value="1"/>
</dbReference>
<evidence type="ECO:0000313" key="1">
    <source>
        <dbReference type="EMBL" id="SUN44861.1"/>
    </source>
</evidence>
<dbReference type="PANTHER" id="PTHR34986">
    <property type="entry name" value="EVOLVED BETA-GALACTOSIDASE SUBUNIT BETA"/>
    <property type="match status" value="1"/>
</dbReference>
<dbReference type="Pfam" id="PF04074">
    <property type="entry name" value="DUF386"/>
    <property type="match status" value="1"/>
</dbReference>
<dbReference type="GO" id="GO:0005829">
    <property type="term" value="C:cytosol"/>
    <property type="evidence" value="ECO:0007669"/>
    <property type="project" value="TreeGrafter"/>
</dbReference>
<dbReference type="RefSeq" id="WP_115250552.1">
    <property type="nucleotide sequence ID" value="NZ_UHFF01000002.1"/>
</dbReference>
<organism evidence="1 2">
    <name type="scientific">Streptococcus equi subsp. equi</name>
    <dbReference type="NCBI Taxonomy" id="148942"/>
    <lineage>
        <taxon>Bacteria</taxon>
        <taxon>Bacillati</taxon>
        <taxon>Bacillota</taxon>
        <taxon>Bacilli</taxon>
        <taxon>Lactobacillales</taxon>
        <taxon>Streptococcaceae</taxon>
        <taxon>Streptococcus</taxon>
    </lineage>
</organism>
<dbReference type="EMBL" id="UHFF01000002">
    <property type="protein sequence ID" value="SUN44861.1"/>
    <property type="molecule type" value="Genomic_DNA"/>
</dbReference>
<dbReference type="AlphaFoldDB" id="A0A380JMW0"/>
<protein>
    <submittedName>
        <fullName evidence="1">Protein yiaL</fullName>
    </submittedName>
</protein>